<keyword evidence="2" id="KW-0378">Hydrolase</keyword>
<dbReference type="EMBL" id="CADEAL010001902">
    <property type="protein sequence ID" value="CAB1436519.1"/>
    <property type="molecule type" value="Genomic_DNA"/>
</dbReference>
<name>A0A9N7YLX8_PLEPL</name>
<comment type="similarity">
    <text evidence="1">Belongs to the DDAH family.</text>
</comment>
<dbReference type="SUPFAM" id="SSF55909">
    <property type="entry name" value="Pentein"/>
    <property type="match status" value="1"/>
</dbReference>
<dbReference type="PANTHER" id="PTHR12737:SF16">
    <property type="entry name" value="N(G),N(G)-DIMETHYLARGININE DIMETHYLAMINOHYDROLASE 2"/>
    <property type="match status" value="1"/>
</dbReference>
<evidence type="ECO:0000313" key="4">
    <source>
        <dbReference type="Proteomes" id="UP001153269"/>
    </source>
</evidence>
<sequence length="463" mass="50469">MANMCPYGRFTHAVVRGIPETFGKAAADARENGEASVDLAKAQRQFGCLTGALRQKVGLQLIEIPPDPDLPESWRMEDVAVIQGDTALITRPFKQQRRSEAEAVRRVVSELNLTVVEMGNEEGDSGGATLEGSDVLFTGREFFVGISSHTNRRGAEVLADTFKDFAVSTVPVCGGARLKNICSMGGPDTIIISNSDGAKKTLRMMEQLTDHHYEILTVPEEVAANCIYIKGPSKRDFLLHRPAEECPESVSAFQKLQDYTLLPTACMVNPKSSNFRTPDARFWGGFFGPGGEEKGFPAGVALNEPEEEEEEGVPTEVPFEEEVPAGVPFEERGFPAGLEEEEVLAGVLFEELGFPAGVDKEEEEEEVPAAVPFEERGFPAGVEEEEVVEGVLAGVLFEERGFPAGVEVEEEEEVPAVVPFKDFPAGVAFPDDEDGNLRWDPHRAGSGWEPDIQLARRIGGERV</sequence>
<dbReference type="InterPro" id="IPR033199">
    <property type="entry name" value="DDAH-like"/>
</dbReference>
<dbReference type="Proteomes" id="UP001153269">
    <property type="component" value="Unassembled WGS sequence"/>
</dbReference>
<gene>
    <name evidence="3" type="ORF">PLEPLA_LOCUS24552</name>
</gene>
<dbReference type="GO" id="GO:0016787">
    <property type="term" value="F:hydrolase activity"/>
    <property type="evidence" value="ECO:0007669"/>
    <property type="project" value="UniProtKB-KW"/>
</dbReference>
<dbReference type="AlphaFoldDB" id="A0A9N7YLX8"/>
<dbReference type="Gene3D" id="3.75.10.10">
    <property type="entry name" value="L-arginine/glycine Amidinotransferase, Chain A"/>
    <property type="match status" value="1"/>
</dbReference>
<protein>
    <recommendedName>
        <fullName evidence="5">Dimethylargininase</fullName>
    </recommendedName>
</protein>
<organism evidence="3 4">
    <name type="scientific">Pleuronectes platessa</name>
    <name type="common">European plaice</name>
    <dbReference type="NCBI Taxonomy" id="8262"/>
    <lineage>
        <taxon>Eukaryota</taxon>
        <taxon>Metazoa</taxon>
        <taxon>Chordata</taxon>
        <taxon>Craniata</taxon>
        <taxon>Vertebrata</taxon>
        <taxon>Euteleostomi</taxon>
        <taxon>Actinopterygii</taxon>
        <taxon>Neopterygii</taxon>
        <taxon>Teleostei</taxon>
        <taxon>Neoteleostei</taxon>
        <taxon>Acanthomorphata</taxon>
        <taxon>Carangaria</taxon>
        <taxon>Pleuronectiformes</taxon>
        <taxon>Pleuronectoidei</taxon>
        <taxon>Pleuronectidae</taxon>
        <taxon>Pleuronectes</taxon>
    </lineage>
</organism>
<evidence type="ECO:0000256" key="2">
    <source>
        <dbReference type="ARBA" id="ARBA00022801"/>
    </source>
</evidence>
<evidence type="ECO:0000313" key="3">
    <source>
        <dbReference type="EMBL" id="CAB1436519.1"/>
    </source>
</evidence>
<dbReference type="FunFam" id="3.75.10.10:FF:000004">
    <property type="entry name" value="N(G),N(G)-dimethylarginine dimethylaminohydrolase 1"/>
    <property type="match status" value="1"/>
</dbReference>
<proteinExistence type="inferred from homology"/>
<reference evidence="3" key="1">
    <citation type="submission" date="2020-03" db="EMBL/GenBank/DDBJ databases">
        <authorList>
            <person name="Weist P."/>
        </authorList>
    </citation>
    <scope>NUCLEOTIDE SEQUENCE</scope>
</reference>
<accession>A0A9N7YLX8</accession>
<keyword evidence="4" id="KW-1185">Reference proteome</keyword>
<evidence type="ECO:0000256" key="1">
    <source>
        <dbReference type="ARBA" id="ARBA00008532"/>
    </source>
</evidence>
<evidence type="ECO:0008006" key="5">
    <source>
        <dbReference type="Google" id="ProtNLM"/>
    </source>
</evidence>
<dbReference type="PANTHER" id="PTHR12737">
    <property type="entry name" value="DIMETHYLARGININE DIMETHYLAMINOHYDROLASE"/>
    <property type="match status" value="1"/>
</dbReference>
<comment type="caution">
    <text evidence="3">The sequence shown here is derived from an EMBL/GenBank/DDBJ whole genome shotgun (WGS) entry which is preliminary data.</text>
</comment>